<dbReference type="KEGG" id="pll:I858_008250"/>
<evidence type="ECO:0000313" key="2">
    <source>
        <dbReference type="EMBL" id="ANU26984.1"/>
    </source>
</evidence>
<dbReference type="InterPro" id="IPR041633">
    <property type="entry name" value="Polbeta"/>
</dbReference>
<name>A0A1B1S1E5_9BACL</name>
<dbReference type="Pfam" id="PF18765">
    <property type="entry name" value="Polbeta"/>
    <property type="match status" value="1"/>
</dbReference>
<dbReference type="SUPFAM" id="SSF81301">
    <property type="entry name" value="Nucleotidyltransferase"/>
    <property type="match status" value="1"/>
</dbReference>
<dbReference type="Gene3D" id="3.30.460.10">
    <property type="entry name" value="Beta Polymerase, domain 2"/>
    <property type="match status" value="1"/>
</dbReference>
<evidence type="ECO:0000259" key="1">
    <source>
        <dbReference type="Pfam" id="PF18765"/>
    </source>
</evidence>
<accession>A0A1B1S1E5</accession>
<gene>
    <name evidence="2" type="ORF">I858_008250</name>
</gene>
<dbReference type="RefSeq" id="WP_049693802.1">
    <property type="nucleotide sequence ID" value="NZ_CP016540.2"/>
</dbReference>
<protein>
    <submittedName>
        <fullName evidence="2">DNA polymerase III subunit beta</fullName>
    </submittedName>
</protein>
<feature type="domain" description="Polymerase beta nucleotidyltransferase" evidence="1">
    <location>
        <begin position="9"/>
        <end position="68"/>
    </location>
</feature>
<dbReference type="Proteomes" id="UP000053354">
    <property type="component" value="Chromosome"/>
</dbReference>
<dbReference type="CDD" id="cd05403">
    <property type="entry name" value="NT_KNTase_like"/>
    <property type="match status" value="1"/>
</dbReference>
<dbReference type="InterPro" id="IPR043519">
    <property type="entry name" value="NT_sf"/>
</dbReference>
<dbReference type="EMBL" id="CP016540">
    <property type="protein sequence ID" value="ANU26984.1"/>
    <property type="molecule type" value="Genomic_DNA"/>
</dbReference>
<proteinExistence type="predicted"/>
<dbReference type="AlphaFoldDB" id="A0A1B1S1E5"/>
<evidence type="ECO:0000313" key="3">
    <source>
        <dbReference type="Proteomes" id="UP000053354"/>
    </source>
</evidence>
<reference evidence="2" key="1">
    <citation type="submission" date="2016-10" db="EMBL/GenBank/DDBJ databases">
        <authorList>
            <person name="See-Too W.S."/>
        </authorList>
    </citation>
    <scope>NUCLEOTIDE SEQUENCE</scope>
    <source>
        <strain evidence="2">L10.15</strain>
    </source>
</reference>
<organism evidence="2 3">
    <name type="scientific">Planococcus versutus</name>
    <dbReference type="NCBI Taxonomy" id="1302659"/>
    <lineage>
        <taxon>Bacteria</taxon>
        <taxon>Bacillati</taxon>
        <taxon>Bacillota</taxon>
        <taxon>Bacilli</taxon>
        <taxon>Bacillales</taxon>
        <taxon>Caryophanaceae</taxon>
        <taxon>Planococcus</taxon>
    </lineage>
</organism>
<keyword evidence="3" id="KW-1185">Reference proteome</keyword>
<dbReference type="OrthoDB" id="68332at2"/>
<sequence>MLIQEIAVEEITTSLITSPHVRAIFLKGSMGRNEHDEHSDIDLYCLVHQEQEELFLKQRLSHLEAYRPVLFQDDIFIIAPQLIAVFDNLLHIDLFTVTVESFTTKDFFKVLYDPENLLDQFVESQNLELSKEEYTDHVIDVAWFLFQYRKAGGRGNGVWAAKMLSHVLEHLARVLLYRYAPHRAQLGLKTISQSLPKAVFLEVESISNFMTPENHAQAAFQIRQLVAKEASWIDEHVEERKTMMPLMTAMLNESC</sequence>